<accession>A0A9N7YYR9</accession>
<dbReference type="AlphaFoldDB" id="A0A9N7YYR9"/>
<gene>
    <name evidence="1" type="ORF">PLEPLA_LOCUS30402</name>
</gene>
<proteinExistence type="predicted"/>
<comment type="caution">
    <text evidence="1">The sequence shown here is derived from an EMBL/GenBank/DDBJ whole genome shotgun (WGS) entry which is preliminary data.</text>
</comment>
<dbReference type="Proteomes" id="UP001153269">
    <property type="component" value="Unassembled WGS sequence"/>
</dbReference>
<evidence type="ECO:0000313" key="1">
    <source>
        <dbReference type="EMBL" id="CAB1442684.1"/>
    </source>
</evidence>
<evidence type="ECO:0000313" key="2">
    <source>
        <dbReference type="Proteomes" id="UP001153269"/>
    </source>
</evidence>
<protein>
    <submittedName>
        <fullName evidence="1">Uncharacterized protein</fullName>
    </submittedName>
</protein>
<name>A0A9N7YYR9_PLEPL</name>
<feature type="non-terminal residue" evidence="1">
    <location>
        <position position="1"/>
    </location>
</feature>
<keyword evidence="2" id="KW-1185">Reference proteome</keyword>
<organism evidence="1 2">
    <name type="scientific">Pleuronectes platessa</name>
    <name type="common">European plaice</name>
    <dbReference type="NCBI Taxonomy" id="8262"/>
    <lineage>
        <taxon>Eukaryota</taxon>
        <taxon>Metazoa</taxon>
        <taxon>Chordata</taxon>
        <taxon>Craniata</taxon>
        <taxon>Vertebrata</taxon>
        <taxon>Euteleostomi</taxon>
        <taxon>Actinopterygii</taxon>
        <taxon>Neopterygii</taxon>
        <taxon>Teleostei</taxon>
        <taxon>Neoteleostei</taxon>
        <taxon>Acanthomorphata</taxon>
        <taxon>Carangaria</taxon>
        <taxon>Pleuronectiformes</taxon>
        <taxon>Pleuronectoidei</taxon>
        <taxon>Pleuronectidae</taxon>
        <taxon>Pleuronectes</taxon>
    </lineage>
</organism>
<sequence>GLVMGLFSAPSLPFQTAQDGGFLHYTLQAVTPVLTLRCLCLSLMAHPPCVSRYGLKLQHFLEWLLVNVFTAVLHVEPRLGSIGLGGARSADSLGGEAEEEEGGRELCLHSKQVNLRKAVLDRNPLWPVTQKVRPPLNYTLECVEWDLHGIAPPPSRRRRSGGGGDRGKLRAIAPSSARAHWVMSSGCWLHVSGSLLVDVSVFVYADSLSCIARLAEEEEEGGRELRLITFVAPGGAVPPSPSSPRRRRLSVRHREVLIRWHLKASLVGGLFRGAVSIAGAEGGPLEGTGYAVSGGHSGRVSGPSCQTLRCASAGAYQLTENWCGPGESDCLIKTSIAKGHGGLGKCGVRKTACHVSCGGLSPSDRVSACGPVFSESGCLGMQHKARVQEGVKPLRGKRVGSAQSARGIQLGGQGTAMQVWEDLLAGPLPGAGWPPAGCISSVAVRRNRF</sequence>
<reference evidence="1" key="1">
    <citation type="submission" date="2020-03" db="EMBL/GenBank/DDBJ databases">
        <authorList>
            <person name="Weist P."/>
        </authorList>
    </citation>
    <scope>NUCLEOTIDE SEQUENCE</scope>
</reference>
<dbReference type="EMBL" id="CADEAL010002897">
    <property type="protein sequence ID" value="CAB1442684.1"/>
    <property type="molecule type" value="Genomic_DNA"/>
</dbReference>